<keyword evidence="2" id="KW-1185">Reference proteome</keyword>
<evidence type="ECO:0000313" key="2">
    <source>
        <dbReference type="Proteomes" id="UP001187471"/>
    </source>
</evidence>
<dbReference type="Proteomes" id="UP001187471">
    <property type="component" value="Unassembled WGS sequence"/>
</dbReference>
<dbReference type="PANTHER" id="PTHR37750">
    <property type="entry name" value="COX19-LIKE CHCH FAMILY PROTEIN"/>
    <property type="match status" value="1"/>
</dbReference>
<comment type="caution">
    <text evidence="1">The sequence shown here is derived from an EMBL/GenBank/DDBJ whole genome shotgun (WGS) entry which is preliminary data.</text>
</comment>
<evidence type="ECO:0000313" key="1">
    <source>
        <dbReference type="EMBL" id="KAK2966478.1"/>
    </source>
</evidence>
<reference evidence="1" key="1">
    <citation type="submission" date="2022-12" db="EMBL/GenBank/DDBJ databases">
        <title>Draft genome assemblies for two species of Escallonia (Escalloniales).</title>
        <authorList>
            <person name="Chanderbali A."/>
            <person name="Dervinis C."/>
            <person name="Anghel I."/>
            <person name="Soltis D."/>
            <person name="Soltis P."/>
            <person name="Zapata F."/>
        </authorList>
    </citation>
    <scope>NUCLEOTIDE SEQUENCE</scope>
    <source>
        <strain evidence="1">UCBG92.1500</strain>
        <tissue evidence="1">Leaf</tissue>
    </source>
</reference>
<dbReference type="EMBL" id="JAVXUO010003123">
    <property type="protein sequence ID" value="KAK2966478.1"/>
    <property type="molecule type" value="Genomic_DNA"/>
</dbReference>
<dbReference type="PANTHER" id="PTHR37750:SF1">
    <property type="entry name" value="COX19-LIKE CHCH FAMILY PROTEIN"/>
    <property type="match status" value="1"/>
</dbReference>
<accession>A0AA88TZF0</accession>
<proteinExistence type="predicted"/>
<protein>
    <submittedName>
        <fullName evidence="1">Uncharacterized protein</fullName>
    </submittedName>
</protein>
<dbReference type="SUPFAM" id="SSF47072">
    <property type="entry name" value="Cysteine alpha-hairpin motif"/>
    <property type="match status" value="1"/>
</dbReference>
<dbReference type="AlphaFoldDB" id="A0AA88TZF0"/>
<dbReference type="InterPro" id="IPR009069">
    <property type="entry name" value="Cys_alpha_HP_mot_SF"/>
</dbReference>
<gene>
    <name evidence="1" type="ORF">RJ640_019007</name>
</gene>
<sequence length="113" mass="12557">MEKAQTSQQPICGQEALDLLNCLAESPVDDERCNRLLNSLKACIREKKVKKFTLGVAEQSKGEADPMSKKLVMALIIALEIYMRKGLIRTLLSDFNVTILVSTSQIKSLSCKI</sequence>
<organism evidence="1 2">
    <name type="scientific">Escallonia rubra</name>
    <dbReference type="NCBI Taxonomy" id="112253"/>
    <lineage>
        <taxon>Eukaryota</taxon>
        <taxon>Viridiplantae</taxon>
        <taxon>Streptophyta</taxon>
        <taxon>Embryophyta</taxon>
        <taxon>Tracheophyta</taxon>
        <taxon>Spermatophyta</taxon>
        <taxon>Magnoliopsida</taxon>
        <taxon>eudicotyledons</taxon>
        <taxon>Gunneridae</taxon>
        <taxon>Pentapetalae</taxon>
        <taxon>asterids</taxon>
        <taxon>campanulids</taxon>
        <taxon>Escalloniales</taxon>
        <taxon>Escalloniaceae</taxon>
        <taxon>Escallonia</taxon>
    </lineage>
</organism>
<name>A0AA88TZF0_9ASTE</name>